<feature type="transmembrane region" description="Helical" evidence="2">
    <location>
        <begin position="109"/>
        <end position="136"/>
    </location>
</feature>
<dbReference type="AlphaFoldDB" id="A0A4R0RM72"/>
<keyword evidence="5" id="KW-1185">Reference proteome</keyword>
<feature type="region of interest" description="Disordered" evidence="1">
    <location>
        <begin position="1"/>
        <end position="56"/>
    </location>
</feature>
<comment type="caution">
    <text evidence="4">The sequence shown here is derived from an EMBL/GenBank/DDBJ whole genome shotgun (WGS) entry which is preliminary data.</text>
</comment>
<keyword evidence="2" id="KW-1133">Transmembrane helix</keyword>
<evidence type="ECO:0000259" key="3">
    <source>
        <dbReference type="Pfam" id="PF20153"/>
    </source>
</evidence>
<reference evidence="4 5" key="1">
    <citation type="submission" date="2018-11" db="EMBL/GenBank/DDBJ databases">
        <title>Genome assembly of Steccherinum ochraceum LE-BIN_3174, the white-rot fungus of the Steccherinaceae family (The Residual Polyporoid clade, Polyporales, Basidiomycota).</title>
        <authorList>
            <person name="Fedorova T.V."/>
            <person name="Glazunova O.A."/>
            <person name="Landesman E.O."/>
            <person name="Moiseenko K.V."/>
            <person name="Psurtseva N.V."/>
            <person name="Savinova O.S."/>
            <person name="Shakhova N.V."/>
            <person name="Tyazhelova T.V."/>
            <person name="Vasina D.V."/>
        </authorList>
    </citation>
    <scope>NUCLEOTIDE SEQUENCE [LARGE SCALE GENOMIC DNA]</scope>
    <source>
        <strain evidence="4 5">LE-BIN_3174</strain>
    </source>
</reference>
<feature type="domain" description="DUF6535" evidence="3">
    <location>
        <begin position="95"/>
        <end position="272"/>
    </location>
</feature>
<evidence type="ECO:0000256" key="1">
    <source>
        <dbReference type="SAM" id="MobiDB-lite"/>
    </source>
</evidence>
<sequence>MDVSLASRIPPDDLAERGGQPPVGHYEEDPQASDSKEAVDTKRDSGEISETSSTSGSWFDLELLRGELPDPAVRPDVTKDKDGDGRASAGASKIWTMYNEKAKLQDDALVARILASMNSLLIFAGLFSAVVSAFIIESYQLLKPDPNNLNALYLAQLTREIVLLSGRESLPSPPQVLASSANENAVAVNILWVLSLITSLTCALGATLVQSWMTRYQEFISEPPDDVTRGRCRARYFDGFTQYHMEGFSTSLPAILHVSLFLFLAGLVVFLFPINRQVAHTAMGCAIGWCVIYGALVIFHMLVPRSLYHTPLTRFALAVISWVVIAFVISVLTLLCVILMTFDVINWTVTTARAVAAGKLNPFGQHITVASLEFVKIVGFIGRNTTSSGAMMLRDEYLHTFRNAGLERRMKDDEVDSKALRWLVVHCGNPTEIQDFLEGVEILVENHPPYATAVLKIPELGLLLRRHLESCARPDPRSIERSQRHHRMAATARIFSSIFTHARARAGAEPNFSKQTRTSNLGLASLFLHESKWLSVITGLRDHEDRTLALYSACFFSLLVHWSMTSIAFQMKTNKLAIDAPGDWSVDRMLVFAVDDYDAVQWHLDQPDVVLVTLLLSNFPFLSYPNTLPKSFRGPLGPPKVAYKLTHISATGETSPTLIPHVDIRCANDVETTKPVLPETVENEGTLLTLSKFLDQIPLTDITTDEAEVLARVGSVITKDGSAKHTHSQLRRNLIHAIQRCTKFEAEVPVHDEDVSNTPSPSPASVAPLFQLKELVDDLVAIVESIIEEPGCSTDVYDLWVAKDVEDAQDVLTHLQKTILLMSEATSSPNTEPGDAPAGPRSEKERSIRGDS</sequence>
<feature type="region of interest" description="Disordered" evidence="1">
    <location>
        <begin position="823"/>
        <end position="852"/>
    </location>
</feature>
<proteinExistence type="predicted"/>
<feature type="compositionally biased region" description="Basic and acidic residues" evidence="1">
    <location>
        <begin position="841"/>
        <end position="852"/>
    </location>
</feature>
<feature type="compositionally biased region" description="Basic and acidic residues" evidence="1">
    <location>
        <begin position="34"/>
        <end position="46"/>
    </location>
</feature>
<dbReference type="Proteomes" id="UP000292702">
    <property type="component" value="Unassembled WGS sequence"/>
</dbReference>
<evidence type="ECO:0000256" key="2">
    <source>
        <dbReference type="SAM" id="Phobius"/>
    </source>
</evidence>
<feature type="transmembrane region" description="Helical" evidence="2">
    <location>
        <begin position="280"/>
        <end position="303"/>
    </location>
</feature>
<dbReference type="InterPro" id="IPR045338">
    <property type="entry name" value="DUF6535"/>
</dbReference>
<evidence type="ECO:0000313" key="5">
    <source>
        <dbReference type="Proteomes" id="UP000292702"/>
    </source>
</evidence>
<feature type="transmembrane region" description="Helical" evidence="2">
    <location>
        <begin position="315"/>
        <end position="342"/>
    </location>
</feature>
<accession>A0A4R0RM72</accession>
<dbReference type="STRING" id="92696.A0A4R0RM72"/>
<dbReference type="Pfam" id="PF20153">
    <property type="entry name" value="DUF6535"/>
    <property type="match status" value="1"/>
</dbReference>
<gene>
    <name evidence="4" type="ORF">EIP91_005586</name>
</gene>
<feature type="transmembrane region" description="Helical" evidence="2">
    <location>
        <begin position="548"/>
        <end position="569"/>
    </location>
</feature>
<keyword evidence="2" id="KW-0472">Membrane</keyword>
<organism evidence="4 5">
    <name type="scientific">Steccherinum ochraceum</name>
    <dbReference type="NCBI Taxonomy" id="92696"/>
    <lineage>
        <taxon>Eukaryota</taxon>
        <taxon>Fungi</taxon>
        <taxon>Dikarya</taxon>
        <taxon>Basidiomycota</taxon>
        <taxon>Agaricomycotina</taxon>
        <taxon>Agaricomycetes</taxon>
        <taxon>Polyporales</taxon>
        <taxon>Steccherinaceae</taxon>
        <taxon>Steccherinum</taxon>
    </lineage>
</organism>
<evidence type="ECO:0000313" key="4">
    <source>
        <dbReference type="EMBL" id="TCD63404.1"/>
    </source>
</evidence>
<keyword evidence="2" id="KW-0812">Transmembrane</keyword>
<protein>
    <recommendedName>
        <fullName evidence="3">DUF6535 domain-containing protein</fullName>
    </recommendedName>
</protein>
<name>A0A4R0RM72_9APHY</name>
<feature type="transmembrane region" description="Helical" evidence="2">
    <location>
        <begin position="254"/>
        <end position="274"/>
    </location>
</feature>
<feature type="transmembrane region" description="Helical" evidence="2">
    <location>
        <begin position="190"/>
        <end position="209"/>
    </location>
</feature>
<dbReference type="OrthoDB" id="3221808at2759"/>
<dbReference type="EMBL" id="RWJN01000300">
    <property type="protein sequence ID" value="TCD63404.1"/>
    <property type="molecule type" value="Genomic_DNA"/>
</dbReference>